<dbReference type="PROSITE" id="PS50208">
    <property type="entry name" value="CASPASE_P20"/>
    <property type="match status" value="1"/>
</dbReference>
<dbReference type="PROSITE" id="PS50293">
    <property type="entry name" value="TPR_REGION"/>
    <property type="match status" value="3"/>
</dbReference>
<evidence type="ECO:0000313" key="6">
    <source>
        <dbReference type="Proteomes" id="UP001555786"/>
    </source>
</evidence>
<dbReference type="Proteomes" id="UP001555786">
    <property type="component" value="Unassembled WGS sequence"/>
</dbReference>
<keyword evidence="2 3" id="KW-0802">TPR repeat</keyword>
<dbReference type="PANTHER" id="PTHR44858:SF1">
    <property type="entry name" value="UDP-N-ACETYLGLUCOSAMINE--PEPTIDE N-ACETYLGLUCOSAMINYLTRANSFERASE SPINDLY-RELATED"/>
    <property type="match status" value="1"/>
</dbReference>
<proteinExistence type="predicted"/>
<dbReference type="InterPro" id="IPR019734">
    <property type="entry name" value="TPR_rpt"/>
</dbReference>
<evidence type="ECO:0000256" key="2">
    <source>
        <dbReference type="ARBA" id="ARBA00022803"/>
    </source>
</evidence>
<sequence length="580" mass="63509">MELGKRLIPAAILVGALWAMPTIAPARTAPATVEALWQSCRAIAKDPAASVKACTQFLDLPEGRREQFRTYAFSNRGNAYVSLQRYDEALADFVEALRLDARNETAYVGRGNVHFWRGENDLALQDFGQAIKLDPRDANPHHGRGNVYFNQGRYEEAIKSYSEAIRINPKFFNAYSGRSNVYAELKQTDRAISDLSQALKLNPTYVNALVNRGNNYVLAKRFDEAIADYDRALALQPDTVLAWSGRAGAYGLKKDYELAIADFTKALDLDPSYLNARYGRGQAYKELGKLDLAAADFRNILAQKSDFLNTRDLLAAVEKSGAVASVPPSGANVAPMAGALAAIKAQRRVALVIGNAAYPQAPLANPHNDAADVSARLSQLGFEVVTGYDLTLAGFSDTVERFVAKAQGADVAVFYYSGHAMQVDGENWLLPVDTRVRSLFDVQQFNVSLQRLLQTVDTQAKTTLVFLDGCRNNPFADALKAQLKARNRAYAETRGLARITVDSPDTLVVFATQPNDVAADGTGRNSPFTRAFLDNVGAPGVEVETLMKRVTAEVKEATGDKQRPERLSGLTTEFYFVPPN</sequence>
<dbReference type="Gene3D" id="1.25.40.10">
    <property type="entry name" value="Tetratricopeptide repeat domain"/>
    <property type="match status" value="3"/>
</dbReference>
<accession>A0ABV3PQ67</accession>
<dbReference type="EMBL" id="JBFNQD010000006">
    <property type="protein sequence ID" value="MEW9307764.1"/>
    <property type="molecule type" value="Genomic_DNA"/>
</dbReference>
<feature type="repeat" description="TPR" evidence="3">
    <location>
        <begin position="138"/>
        <end position="171"/>
    </location>
</feature>
<dbReference type="InterPro" id="IPR011600">
    <property type="entry name" value="Pept_C14_caspase"/>
</dbReference>
<feature type="repeat" description="TPR" evidence="3">
    <location>
        <begin position="240"/>
        <end position="273"/>
    </location>
</feature>
<organism evidence="5 6">
    <name type="scientific">Labrys neptuniae</name>
    <dbReference type="NCBI Taxonomy" id="376174"/>
    <lineage>
        <taxon>Bacteria</taxon>
        <taxon>Pseudomonadati</taxon>
        <taxon>Pseudomonadota</taxon>
        <taxon>Alphaproteobacteria</taxon>
        <taxon>Hyphomicrobiales</taxon>
        <taxon>Xanthobacteraceae</taxon>
        <taxon>Labrys</taxon>
    </lineage>
</organism>
<dbReference type="InterPro" id="IPR029030">
    <property type="entry name" value="Caspase-like_dom_sf"/>
</dbReference>
<dbReference type="PROSITE" id="PS50005">
    <property type="entry name" value="TPR"/>
    <property type="match status" value="6"/>
</dbReference>
<name>A0ABV3PQ67_9HYPH</name>
<dbReference type="Pfam" id="PF00656">
    <property type="entry name" value="Peptidase_C14"/>
    <property type="match status" value="1"/>
</dbReference>
<feature type="repeat" description="TPR" evidence="3">
    <location>
        <begin position="206"/>
        <end position="239"/>
    </location>
</feature>
<dbReference type="InterPro" id="IPR011990">
    <property type="entry name" value="TPR-like_helical_dom_sf"/>
</dbReference>
<keyword evidence="1" id="KW-0677">Repeat</keyword>
<gene>
    <name evidence="5" type="ORF">ABXS05_19575</name>
</gene>
<dbReference type="SUPFAM" id="SSF52129">
    <property type="entry name" value="Caspase-like"/>
    <property type="match status" value="1"/>
</dbReference>
<dbReference type="Pfam" id="PF13181">
    <property type="entry name" value="TPR_8"/>
    <property type="match status" value="1"/>
</dbReference>
<feature type="repeat" description="TPR" evidence="3">
    <location>
        <begin position="172"/>
        <end position="205"/>
    </location>
</feature>
<reference evidence="5 6" key="1">
    <citation type="submission" date="2024-07" db="EMBL/GenBank/DDBJ databases">
        <title>Description of Labrys sedimenti sp. nov., isolated from a diclofenac-degrading enrichment culture.</title>
        <authorList>
            <person name="Tancsics A."/>
            <person name="Csepanyi A."/>
        </authorList>
    </citation>
    <scope>NUCLEOTIDE SEQUENCE [LARGE SCALE GENOMIC DNA]</scope>
    <source>
        <strain evidence="5 6">LMG 23578</strain>
    </source>
</reference>
<dbReference type="PANTHER" id="PTHR44858">
    <property type="entry name" value="TETRATRICOPEPTIDE REPEAT PROTEIN 6"/>
    <property type="match status" value="1"/>
</dbReference>
<dbReference type="InterPro" id="IPR001309">
    <property type="entry name" value="Pept_C14_p20"/>
</dbReference>
<feature type="repeat" description="TPR" evidence="3">
    <location>
        <begin position="104"/>
        <end position="137"/>
    </location>
</feature>
<comment type="caution">
    <text evidence="5">The sequence shown here is derived from an EMBL/GenBank/DDBJ whole genome shotgun (WGS) entry which is preliminary data.</text>
</comment>
<dbReference type="SMART" id="SM00028">
    <property type="entry name" value="TPR"/>
    <property type="match status" value="7"/>
</dbReference>
<protein>
    <submittedName>
        <fullName evidence="5">Tetratricopeptide repeat protein</fullName>
    </submittedName>
</protein>
<evidence type="ECO:0000256" key="3">
    <source>
        <dbReference type="PROSITE-ProRule" id="PRU00339"/>
    </source>
</evidence>
<evidence type="ECO:0000256" key="1">
    <source>
        <dbReference type="ARBA" id="ARBA00022737"/>
    </source>
</evidence>
<evidence type="ECO:0000313" key="5">
    <source>
        <dbReference type="EMBL" id="MEW9307764.1"/>
    </source>
</evidence>
<dbReference type="SUPFAM" id="SSF48452">
    <property type="entry name" value="TPR-like"/>
    <property type="match status" value="1"/>
</dbReference>
<dbReference type="Pfam" id="PF13414">
    <property type="entry name" value="TPR_11"/>
    <property type="match status" value="2"/>
</dbReference>
<dbReference type="Pfam" id="PF13432">
    <property type="entry name" value="TPR_16"/>
    <property type="match status" value="1"/>
</dbReference>
<dbReference type="InterPro" id="IPR050498">
    <property type="entry name" value="Ycf3"/>
</dbReference>
<keyword evidence="6" id="KW-1185">Reference proteome</keyword>
<feature type="repeat" description="TPR" evidence="3">
    <location>
        <begin position="70"/>
        <end position="103"/>
    </location>
</feature>
<dbReference type="Gene3D" id="3.40.50.1460">
    <property type="match status" value="1"/>
</dbReference>
<feature type="domain" description="Caspase family p20" evidence="4">
    <location>
        <begin position="346"/>
        <end position="474"/>
    </location>
</feature>
<dbReference type="RefSeq" id="WP_367625086.1">
    <property type="nucleotide sequence ID" value="NZ_JBFNQD010000006.1"/>
</dbReference>
<evidence type="ECO:0000259" key="4">
    <source>
        <dbReference type="PROSITE" id="PS50208"/>
    </source>
</evidence>